<evidence type="ECO:0000256" key="1">
    <source>
        <dbReference type="SAM" id="MobiDB-lite"/>
    </source>
</evidence>
<comment type="caution">
    <text evidence="2">The sequence shown here is derived from an EMBL/GenBank/DDBJ whole genome shotgun (WGS) entry which is preliminary data.</text>
</comment>
<proteinExistence type="predicted"/>
<protein>
    <recommendedName>
        <fullName evidence="4">CENP-V/GFA domain-containing protein</fullName>
    </recommendedName>
</protein>
<dbReference type="Proteomes" id="UP001446871">
    <property type="component" value="Unassembled WGS sequence"/>
</dbReference>
<sequence length="183" mass="18884">MAYNLPSKGASSNGLDSGSSNPSSTTHTTTKPTSSPTSSSTKTSNNSCILDVTASNGRIMASTAYSDQGSSASTTGDGFLFTSVCRRCGNQSNNVKKGYCFPFIPRPGSSSNRLKMLSKDHTGCSSRGKGIDFDALARLYLDPGPDWDDGTGDGDDSDDGLTSADTPGGQSSPPVQGRSNESQ</sequence>
<feature type="compositionally biased region" description="Low complexity" evidence="1">
    <location>
        <begin position="19"/>
        <end position="46"/>
    </location>
</feature>
<feature type="compositionally biased region" description="Polar residues" evidence="1">
    <location>
        <begin position="168"/>
        <end position="183"/>
    </location>
</feature>
<accession>A0ABR1TGJ7</accession>
<evidence type="ECO:0008006" key="4">
    <source>
        <dbReference type="Google" id="ProtNLM"/>
    </source>
</evidence>
<evidence type="ECO:0000313" key="2">
    <source>
        <dbReference type="EMBL" id="KAK8045761.1"/>
    </source>
</evidence>
<name>A0ABR1TGJ7_9PEZI</name>
<keyword evidence="3" id="KW-1185">Reference proteome</keyword>
<reference evidence="2 3" key="1">
    <citation type="submission" date="2023-01" db="EMBL/GenBank/DDBJ databases">
        <title>Analysis of 21 Apiospora genomes using comparative genomics revels a genus with tremendous synthesis potential of carbohydrate active enzymes and secondary metabolites.</title>
        <authorList>
            <person name="Sorensen T."/>
        </authorList>
    </citation>
    <scope>NUCLEOTIDE SEQUENCE [LARGE SCALE GENOMIC DNA]</scope>
    <source>
        <strain evidence="2 3">CBS 83171</strain>
    </source>
</reference>
<feature type="compositionally biased region" description="Acidic residues" evidence="1">
    <location>
        <begin position="145"/>
        <end position="159"/>
    </location>
</feature>
<feature type="region of interest" description="Disordered" evidence="1">
    <location>
        <begin position="1"/>
        <end position="46"/>
    </location>
</feature>
<feature type="compositionally biased region" description="Polar residues" evidence="1">
    <location>
        <begin position="9"/>
        <end position="18"/>
    </location>
</feature>
<dbReference type="EMBL" id="JAQQWM010000009">
    <property type="protein sequence ID" value="KAK8045761.1"/>
    <property type="molecule type" value="Genomic_DNA"/>
</dbReference>
<organism evidence="2 3">
    <name type="scientific">Apiospora saccharicola</name>
    <dbReference type="NCBI Taxonomy" id="335842"/>
    <lineage>
        <taxon>Eukaryota</taxon>
        <taxon>Fungi</taxon>
        <taxon>Dikarya</taxon>
        <taxon>Ascomycota</taxon>
        <taxon>Pezizomycotina</taxon>
        <taxon>Sordariomycetes</taxon>
        <taxon>Xylariomycetidae</taxon>
        <taxon>Amphisphaeriales</taxon>
        <taxon>Apiosporaceae</taxon>
        <taxon>Apiospora</taxon>
    </lineage>
</organism>
<feature type="region of interest" description="Disordered" evidence="1">
    <location>
        <begin position="142"/>
        <end position="183"/>
    </location>
</feature>
<gene>
    <name evidence="2" type="ORF">PG996_013825</name>
</gene>
<evidence type="ECO:0000313" key="3">
    <source>
        <dbReference type="Proteomes" id="UP001446871"/>
    </source>
</evidence>